<dbReference type="InterPro" id="IPR031127">
    <property type="entry name" value="E3_UB_ligase_RBR"/>
</dbReference>
<evidence type="ECO:0000256" key="3">
    <source>
        <dbReference type="ARBA" id="ARBA00022679"/>
    </source>
</evidence>
<evidence type="ECO:0000256" key="5">
    <source>
        <dbReference type="ARBA" id="ARBA00022737"/>
    </source>
</evidence>
<dbReference type="GO" id="GO:0008270">
    <property type="term" value="F:zinc ion binding"/>
    <property type="evidence" value="ECO:0007669"/>
    <property type="project" value="UniProtKB-KW"/>
</dbReference>
<dbReference type="PANTHER" id="PTHR11685">
    <property type="entry name" value="RBR FAMILY RING FINGER AND IBR DOMAIN-CONTAINING"/>
    <property type="match status" value="1"/>
</dbReference>
<proteinExistence type="predicted"/>
<dbReference type="Pfam" id="PF01485">
    <property type="entry name" value="IBR"/>
    <property type="match status" value="2"/>
</dbReference>
<dbReference type="PROSITE" id="PS51873">
    <property type="entry name" value="TRIAD"/>
    <property type="match status" value="1"/>
</dbReference>
<reference evidence="11" key="1">
    <citation type="submission" date="2022-07" db="EMBL/GenBank/DDBJ databases">
        <title>Fungi with potential for degradation of polypropylene.</title>
        <authorList>
            <person name="Gostincar C."/>
        </authorList>
    </citation>
    <scope>NUCLEOTIDE SEQUENCE</scope>
    <source>
        <strain evidence="11">EXF-13287</strain>
    </source>
</reference>
<keyword evidence="3 11" id="KW-0808">Transferase</keyword>
<feature type="region of interest" description="Disordered" evidence="9">
    <location>
        <begin position="139"/>
        <end position="172"/>
    </location>
</feature>
<keyword evidence="4" id="KW-0479">Metal-binding</keyword>
<feature type="domain" description="RING-type" evidence="10">
    <location>
        <begin position="175"/>
        <end position="361"/>
    </location>
</feature>
<evidence type="ECO:0000256" key="9">
    <source>
        <dbReference type="SAM" id="MobiDB-lite"/>
    </source>
</evidence>
<dbReference type="CDD" id="cd22584">
    <property type="entry name" value="Rcat_RBR_unk"/>
    <property type="match status" value="1"/>
</dbReference>
<gene>
    <name evidence="11" type="ORF">NKR19_g81</name>
</gene>
<dbReference type="GO" id="GO:0016567">
    <property type="term" value="P:protein ubiquitination"/>
    <property type="evidence" value="ECO:0007669"/>
    <property type="project" value="InterPro"/>
</dbReference>
<evidence type="ECO:0000256" key="8">
    <source>
        <dbReference type="ARBA" id="ARBA00022833"/>
    </source>
</evidence>
<keyword evidence="8" id="KW-0862">Zinc</keyword>
<dbReference type="Gene3D" id="3.30.40.10">
    <property type="entry name" value="Zinc/RING finger domain, C3HC4 (zinc finger)"/>
    <property type="match status" value="1"/>
</dbReference>
<evidence type="ECO:0000256" key="4">
    <source>
        <dbReference type="ARBA" id="ARBA00022723"/>
    </source>
</evidence>
<protein>
    <recommendedName>
        <fullName evidence="2">RBR-type E3 ubiquitin transferase</fullName>
        <ecNumber evidence="2">2.3.2.31</ecNumber>
    </recommendedName>
</protein>
<dbReference type="InterPro" id="IPR017907">
    <property type="entry name" value="Znf_RING_CS"/>
</dbReference>
<dbReference type="EMBL" id="JANBVN010000001">
    <property type="protein sequence ID" value="KAJ9165757.1"/>
    <property type="molecule type" value="Genomic_DNA"/>
</dbReference>
<evidence type="ECO:0000256" key="2">
    <source>
        <dbReference type="ARBA" id="ARBA00012251"/>
    </source>
</evidence>
<evidence type="ECO:0000313" key="12">
    <source>
        <dbReference type="Proteomes" id="UP001174691"/>
    </source>
</evidence>
<evidence type="ECO:0000256" key="1">
    <source>
        <dbReference type="ARBA" id="ARBA00001798"/>
    </source>
</evidence>
<dbReference type="AlphaFoldDB" id="A0AA38SMW3"/>
<accession>A0AA38SMW3</accession>
<dbReference type="InterPro" id="IPR013083">
    <property type="entry name" value="Znf_RING/FYVE/PHD"/>
</dbReference>
<evidence type="ECO:0000313" key="11">
    <source>
        <dbReference type="EMBL" id="KAJ9165757.1"/>
    </source>
</evidence>
<keyword evidence="5" id="KW-0677">Repeat</keyword>
<keyword evidence="12" id="KW-1185">Reference proteome</keyword>
<keyword evidence="7" id="KW-0833">Ubl conjugation pathway</keyword>
<dbReference type="InterPro" id="IPR002867">
    <property type="entry name" value="IBR_dom"/>
</dbReference>
<evidence type="ECO:0000256" key="7">
    <source>
        <dbReference type="ARBA" id="ARBA00022786"/>
    </source>
</evidence>
<sequence>MVPMDMDSETLSVALRLQSGDLDELKDQKGKGREGDASHSRLAVELYQIELATREQFLSDLVLSRSIAQAVGSDAELIQGLASEEQQAAHDRGIAMAIDAGTCAAEPPVQDDATAPTTPDSAVLERLAAMNDYAAVNPDSLMSDATPDEAESSAWAATRSTHPRPPCPPQPERETFDKCDSCQDMFRTDSLAHCSCSHNYCRECLAALFQSSLADEGRFPPRCCRQEIPANPQYLPPQLIGQFRAKQLEYGCKDRTYCHGPTCSTFVPPQFVRGDVAICVKCSRRTCVKCKGPVHDRECPDDIEAREVLRVAAENGWQRCHSCGRLVELLQGCNHMTCSCRAEFCYVCGRQWKTCACDVWDEARLMAQANDRVDRNAQARQPVNAQARAVMLERARHDILENHECDHERWKSRPGPEECDHCGQLLPIFIYECRQCEMLACRACRRHRL</sequence>
<comment type="caution">
    <text evidence="11">The sequence shown here is derived from an EMBL/GenBank/DDBJ whole genome shotgun (WGS) entry which is preliminary data.</text>
</comment>
<dbReference type="Proteomes" id="UP001174691">
    <property type="component" value="Unassembled WGS sequence"/>
</dbReference>
<dbReference type="PROSITE" id="PS00518">
    <property type="entry name" value="ZF_RING_1"/>
    <property type="match status" value="1"/>
</dbReference>
<dbReference type="CDD" id="cd20335">
    <property type="entry name" value="BRcat_RBR"/>
    <property type="match status" value="1"/>
</dbReference>
<dbReference type="EC" id="2.3.2.31" evidence="2"/>
<name>A0AA38SMW3_9PEZI</name>
<dbReference type="Gene3D" id="1.20.120.1750">
    <property type="match status" value="1"/>
</dbReference>
<organism evidence="11 12">
    <name type="scientific">Coniochaeta hoffmannii</name>
    <dbReference type="NCBI Taxonomy" id="91930"/>
    <lineage>
        <taxon>Eukaryota</taxon>
        <taxon>Fungi</taxon>
        <taxon>Dikarya</taxon>
        <taxon>Ascomycota</taxon>
        <taxon>Pezizomycotina</taxon>
        <taxon>Sordariomycetes</taxon>
        <taxon>Sordariomycetidae</taxon>
        <taxon>Coniochaetales</taxon>
        <taxon>Coniochaetaceae</taxon>
        <taxon>Coniochaeta</taxon>
    </lineage>
</organism>
<dbReference type="InterPro" id="IPR044066">
    <property type="entry name" value="TRIAD_supradom"/>
</dbReference>
<keyword evidence="6" id="KW-0863">Zinc-finger</keyword>
<evidence type="ECO:0000259" key="10">
    <source>
        <dbReference type="PROSITE" id="PS51873"/>
    </source>
</evidence>
<dbReference type="GO" id="GO:0061630">
    <property type="term" value="F:ubiquitin protein ligase activity"/>
    <property type="evidence" value="ECO:0007669"/>
    <property type="project" value="UniProtKB-EC"/>
</dbReference>
<evidence type="ECO:0000256" key="6">
    <source>
        <dbReference type="ARBA" id="ARBA00022771"/>
    </source>
</evidence>
<comment type="catalytic activity">
    <reaction evidence="1">
        <text>[E2 ubiquitin-conjugating enzyme]-S-ubiquitinyl-L-cysteine + [acceptor protein]-L-lysine = [E2 ubiquitin-conjugating enzyme]-L-cysteine + [acceptor protein]-N(6)-ubiquitinyl-L-lysine.</text>
        <dbReference type="EC" id="2.3.2.31"/>
    </reaction>
</comment>
<dbReference type="SUPFAM" id="SSF57850">
    <property type="entry name" value="RING/U-box"/>
    <property type="match status" value="2"/>
</dbReference>